<dbReference type="Proteomes" id="UP001194746">
    <property type="component" value="Unassembled WGS sequence"/>
</dbReference>
<sequence length="114" mass="13510">MRSLLDITIRATIQRFLLEEGFPYTLEYMELLHWQLPRNLRWSFCKNPYSSGSEAAIERSRARANAFMLRTYVEDEEEKEVEVGEEVEEDDLEIVCDCDEDILYDEEIAMFNAD</sequence>
<dbReference type="AlphaFoldDB" id="A0AAD4GV93"/>
<reference evidence="1" key="2">
    <citation type="submission" date="2020-02" db="EMBL/GenBank/DDBJ databases">
        <authorList>
            <person name="Gilchrist C.L.M."/>
            <person name="Chooi Y.-H."/>
        </authorList>
    </citation>
    <scope>NUCLEOTIDE SEQUENCE</scope>
    <source>
        <strain evidence="1">MST-FP2251</strain>
    </source>
</reference>
<evidence type="ECO:0000313" key="1">
    <source>
        <dbReference type="EMBL" id="KAF9890577.1"/>
    </source>
</evidence>
<proteinExistence type="predicted"/>
<evidence type="ECO:0000313" key="2">
    <source>
        <dbReference type="Proteomes" id="UP001194746"/>
    </source>
</evidence>
<keyword evidence="2" id="KW-1185">Reference proteome</keyword>
<reference evidence="1" key="1">
    <citation type="journal article" date="2019" name="Beilstein J. Org. Chem.">
        <title>Nanangenines: drimane sesquiterpenoids as the dominant metabolite cohort of a novel Australian fungus, Aspergillus nanangensis.</title>
        <authorList>
            <person name="Lacey H.J."/>
            <person name="Gilchrist C.L.M."/>
            <person name="Crombie A."/>
            <person name="Kalaitzis J.A."/>
            <person name="Vuong D."/>
            <person name="Rutledge P.J."/>
            <person name="Turner P."/>
            <person name="Pitt J.I."/>
            <person name="Lacey E."/>
            <person name="Chooi Y.H."/>
            <person name="Piggott A.M."/>
        </authorList>
    </citation>
    <scope>NUCLEOTIDE SEQUENCE</scope>
    <source>
        <strain evidence="1">MST-FP2251</strain>
    </source>
</reference>
<accession>A0AAD4GV93</accession>
<protein>
    <submittedName>
        <fullName evidence="1">Uncharacterized protein</fullName>
    </submittedName>
</protein>
<organism evidence="1 2">
    <name type="scientific">Aspergillus nanangensis</name>
    <dbReference type="NCBI Taxonomy" id="2582783"/>
    <lineage>
        <taxon>Eukaryota</taxon>
        <taxon>Fungi</taxon>
        <taxon>Dikarya</taxon>
        <taxon>Ascomycota</taxon>
        <taxon>Pezizomycotina</taxon>
        <taxon>Eurotiomycetes</taxon>
        <taxon>Eurotiomycetidae</taxon>
        <taxon>Eurotiales</taxon>
        <taxon>Aspergillaceae</taxon>
        <taxon>Aspergillus</taxon>
        <taxon>Aspergillus subgen. Circumdati</taxon>
    </lineage>
</organism>
<name>A0AAD4GV93_ASPNN</name>
<comment type="caution">
    <text evidence="1">The sequence shown here is derived from an EMBL/GenBank/DDBJ whole genome shotgun (WGS) entry which is preliminary data.</text>
</comment>
<dbReference type="EMBL" id="VCAU01000025">
    <property type="protein sequence ID" value="KAF9890577.1"/>
    <property type="molecule type" value="Genomic_DNA"/>
</dbReference>
<gene>
    <name evidence="1" type="ORF">FE257_005708</name>
</gene>